<name>A0A378XWU9_PAEPO</name>
<sequence length="245" mass="28112">MLNYALLLDPSLPIGGFTRFYGLEERFRAGHLNSLQDLKHYMRDDWYPQITTLDGMAIKSLYAAIQQNDGWRIALIDKMLHAQHPSSQHVKESRLSGQRLLKLTKALYPWLAFDQLEDTLTQYNAIGTLATVHTWINSLLGSDIEQTIHGYFATAVSFCIEDAFRLLNPPYEEKSPLIDHMTSELLTTWKKINKPTPSSYQRHLFHSHRTSSYITQPPYMSHSSQLNASRPFSSSVLFKRLPASL</sequence>
<gene>
    <name evidence="3" type="primary">ureF</name>
    <name evidence="3" type="ORF">NCTC10343_01389</name>
</gene>
<evidence type="ECO:0000256" key="2">
    <source>
        <dbReference type="ARBA" id="ARBA00023186"/>
    </source>
</evidence>
<dbReference type="GO" id="GO:0016151">
    <property type="term" value="F:nickel cation binding"/>
    <property type="evidence" value="ECO:0007669"/>
    <property type="project" value="InterPro"/>
</dbReference>
<dbReference type="GeneID" id="93350183"/>
<accession>A0A378XWU9</accession>
<dbReference type="AlphaFoldDB" id="A0A378XWU9"/>
<dbReference type="InterPro" id="IPR002639">
    <property type="entry name" value="UreF"/>
</dbReference>
<dbReference type="Gene3D" id="1.10.4190.10">
    <property type="entry name" value="Urease accessory protein UreF"/>
    <property type="match status" value="1"/>
</dbReference>
<dbReference type="Proteomes" id="UP000254400">
    <property type="component" value="Unassembled WGS sequence"/>
</dbReference>
<evidence type="ECO:0000313" key="4">
    <source>
        <dbReference type="Proteomes" id="UP000254400"/>
    </source>
</evidence>
<dbReference type="EMBL" id="UGSC01000001">
    <property type="protein sequence ID" value="SUA67738.1"/>
    <property type="molecule type" value="Genomic_DNA"/>
</dbReference>
<keyword evidence="1" id="KW-0996">Nickel insertion</keyword>
<organism evidence="3 4">
    <name type="scientific">Paenibacillus polymyxa</name>
    <name type="common">Bacillus polymyxa</name>
    <dbReference type="NCBI Taxonomy" id="1406"/>
    <lineage>
        <taxon>Bacteria</taxon>
        <taxon>Bacillati</taxon>
        <taxon>Bacillota</taxon>
        <taxon>Bacilli</taxon>
        <taxon>Bacillales</taxon>
        <taxon>Paenibacillaceae</taxon>
        <taxon>Paenibacillus</taxon>
    </lineage>
</organism>
<dbReference type="RefSeq" id="WP_019686562.1">
    <property type="nucleotide sequence ID" value="NZ_CP036496.1"/>
</dbReference>
<proteinExistence type="predicted"/>
<dbReference type="InterPro" id="IPR038277">
    <property type="entry name" value="UreF_sf"/>
</dbReference>
<keyword evidence="2" id="KW-0143">Chaperone</keyword>
<evidence type="ECO:0000256" key="1">
    <source>
        <dbReference type="ARBA" id="ARBA00022988"/>
    </source>
</evidence>
<reference evidence="3 4" key="1">
    <citation type="submission" date="2018-06" db="EMBL/GenBank/DDBJ databases">
        <authorList>
            <consortium name="Pathogen Informatics"/>
            <person name="Doyle S."/>
        </authorList>
    </citation>
    <scope>NUCLEOTIDE SEQUENCE [LARGE SCALE GENOMIC DNA]</scope>
    <source>
        <strain evidence="3 4">NCTC10343</strain>
    </source>
</reference>
<dbReference type="PANTHER" id="PTHR33620">
    <property type="entry name" value="UREASE ACCESSORY PROTEIN F"/>
    <property type="match status" value="1"/>
</dbReference>
<protein>
    <submittedName>
        <fullName evidence="3">Urease accessory protein UreF</fullName>
    </submittedName>
</protein>
<evidence type="ECO:0000313" key="3">
    <source>
        <dbReference type="EMBL" id="SUA67738.1"/>
    </source>
</evidence>
<dbReference type="PANTHER" id="PTHR33620:SF1">
    <property type="entry name" value="UREASE ACCESSORY PROTEIN F"/>
    <property type="match status" value="1"/>
</dbReference>
<dbReference type="Pfam" id="PF01730">
    <property type="entry name" value="UreF"/>
    <property type="match status" value="1"/>
</dbReference>